<accession>A0A1G6YA92</accession>
<dbReference type="EMBL" id="FOIC01000061">
    <property type="protein sequence ID" value="SEU13753.1"/>
    <property type="molecule type" value="Genomic_DNA"/>
</dbReference>
<dbReference type="EMBL" id="FMZP01000062">
    <property type="protein sequence ID" value="SDD87414.1"/>
    <property type="molecule type" value="Genomic_DNA"/>
</dbReference>
<dbReference type="AlphaFoldDB" id="A0A1G6YA92"/>
<evidence type="ECO:0000313" key="5">
    <source>
        <dbReference type="Proteomes" id="UP000324021"/>
    </source>
</evidence>
<protein>
    <submittedName>
        <fullName evidence="2">Uncharacterized protein</fullName>
    </submittedName>
</protein>
<feature type="transmembrane region" description="Helical" evidence="1">
    <location>
        <begin position="95"/>
        <end position="114"/>
    </location>
</feature>
<proteinExistence type="predicted"/>
<dbReference type="Proteomes" id="UP000199320">
    <property type="component" value="Unassembled WGS sequence"/>
</dbReference>
<evidence type="ECO:0000313" key="4">
    <source>
        <dbReference type="Proteomes" id="UP000199320"/>
    </source>
</evidence>
<organism evidence="2 5">
    <name type="scientific">Natrinema hispanicum</name>
    <dbReference type="NCBI Taxonomy" id="392421"/>
    <lineage>
        <taxon>Archaea</taxon>
        <taxon>Methanobacteriati</taxon>
        <taxon>Methanobacteriota</taxon>
        <taxon>Stenosarchaea group</taxon>
        <taxon>Halobacteria</taxon>
        <taxon>Halobacteriales</taxon>
        <taxon>Natrialbaceae</taxon>
        <taxon>Natrinema</taxon>
    </lineage>
</organism>
<gene>
    <name evidence="3" type="ORF">SAMN04488694_1611</name>
    <name evidence="2" type="ORF">SAMN05192552_10629</name>
</gene>
<name>A0A1G6YA92_9EURY</name>
<feature type="transmembrane region" description="Helical" evidence="1">
    <location>
        <begin position="68"/>
        <end position="89"/>
    </location>
</feature>
<reference evidence="4 5" key="2">
    <citation type="submission" date="2016-10" db="EMBL/GenBank/DDBJ databases">
        <authorList>
            <person name="Varghese N."/>
            <person name="Submissions S."/>
        </authorList>
    </citation>
    <scope>NUCLEOTIDE SEQUENCE [LARGE SCALE GENOMIC DNA]</scope>
    <source>
        <strain evidence="2 5">CDM_1</strain>
        <strain evidence="4">CDM_6</strain>
    </source>
</reference>
<evidence type="ECO:0000256" key="1">
    <source>
        <dbReference type="SAM" id="Phobius"/>
    </source>
</evidence>
<reference evidence="3" key="1">
    <citation type="submission" date="2016-10" db="EMBL/GenBank/DDBJ databases">
        <authorList>
            <person name="de Groot N.N."/>
        </authorList>
    </citation>
    <scope>NUCLEOTIDE SEQUENCE [LARGE SCALE GENOMIC DNA]</scope>
    <source>
        <strain evidence="3">CDM_6</strain>
    </source>
</reference>
<keyword evidence="4" id="KW-1185">Reference proteome</keyword>
<keyword evidence="1" id="KW-0472">Membrane</keyword>
<feature type="transmembrane region" description="Helical" evidence="1">
    <location>
        <begin position="35"/>
        <end position="56"/>
    </location>
</feature>
<feature type="transmembrane region" description="Helical" evidence="1">
    <location>
        <begin position="9"/>
        <end position="29"/>
    </location>
</feature>
<evidence type="ECO:0000313" key="2">
    <source>
        <dbReference type="EMBL" id="SDD87414.1"/>
    </source>
</evidence>
<keyword evidence="1" id="KW-0812">Transmembrane</keyword>
<keyword evidence="1" id="KW-1133">Transmembrane helix</keyword>
<dbReference type="Proteomes" id="UP000324021">
    <property type="component" value="Unassembled WGS sequence"/>
</dbReference>
<evidence type="ECO:0000313" key="3">
    <source>
        <dbReference type="EMBL" id="SEU13753.1"/>
    </source>
</evidence>
<sequence>MLGSYRSRHLARIGILGLIALVTGTRVSSYEPSPWGWVAAFAVVTALIFGPITWLIRDRVSKEQRERLSYVVTGIVLLCVPLVIGLGFVVEGFRFFIDVGVLGSVIGLAVTFLVERTVVPERFGGTAQ</sequence>